<dbReference type="SUPFAM" id="SSF52540">
    <property type="entry name" value="P-loop containing nucleoside triphosphate hydrolases"/>
    <property type="match status" value="1"/>
</dbReference>
<dbReference type="InterPro" id="IPR009000">
    <property type="entry name" value="Transl_B-barrel_sf"/>
</dbReference>
<dbReference type="STRING" id="35608.A0A2U1P7K6"/>
<evidence type="ECO:0000313" key="4">
    <source>
        <dbReference type="EMBL" id="PWA81687.1"/>
    </source>
</evidence>
<dbReference type="GO" id="GO:1990904">
    <property type="term" value="C:ribonucleoprotein complex"/>
    <property type="evidence" value="ECO:0007669"/>
    <property type="project" value="TreeGrafter"/>
</dbReference>
<evidence type="ECO:0000256" key="3">
    <source>
        <dbReference type="ARBA" id="ARBA00022917"/>
    </source>
</evidence>
<dbReference type="Gene3D" id="3.40.50.300">
    <property type="entry name" value="P-loop containing nucleotide triphosphate hydrolases"/>
    <property type="match status" value="1"/>
</dbReference>
<dbReference type="GO" id="GO:0003924">
    <property type="term" value="F:GTPase activity"/>
    <property type="evidence" value="ECO:0007669"/>
    <property type="project" value="TreeGrafter"/>
</dbReference>
<dbReference type="InterPro" id="IPR022653">
    <property type="entry name" value="De-COase2_pyr-phos_BS"/>
</dbReference>
<dbReference type="PANTHER" id="PTHR42908:SF10">
    <property type="entry name" value="EUKARYOTIC TRANSLATION ELONGATION FACTOR 2"/>
    <property type="match status" value="1"/>
</dbReference>
<dbReference type="GO" id="GO:0043022">
    <property type="term" value="F:ribosome binding"/>
    <property type="evidence" value="ECO:0007669"/>
    <property type="project" value="TreeGrafter"/>
</dbReference>
<dbReference type="SUPFAM" id="SSF50447">
    <property type="entry name" value="Translation proteins"/>
    <property type="match status" value="1"/>
</dbReference>
<reference evidence="4 5" key="1">
    <citation type="journal article" date="2018" name="Mol. Plant">
        <title>The genome of Artemisia annua provides insight into the evolution of Asteraceae family and artemisinin biosynthesis.</title>
        <authorList>
            <person name="Shen Q."/>
            <person name="Zhang L."/>
            <person name="Liao Z."/>
            <person name="Wang S."/>
            <person name="Yan T."/>
            <person name="Shi P."/>
            <person name="Liu M."/>
            <person name="Fu X."/>
            <person name="Pan Q."/>
            <person name="Wang Y."/>
            <person name="Lv Z."/>
            <person name="Lu X."/>
            <person name="Zhang F."/>
            <person name="Jiang W."/>
            <person name="Ma Y."/>
            <person name="Chen M."/>
            <person name="Hao X."/>
            <person name="Li L."/>
            <person name="Tang Y."/>
            <person name="Lv G."/>
            <person name="Zhou Y."/>
            <person name="Sun X."/>
            <person name="Brodelius P.E."/>
            <person name="Rose J.K.C."/>
            <person name="Tang K."/>
        </authorList>
    </citation>
    <scope>NUCLEOTIDE SEQUENCE [LARGE SCALE GENOMIC DNA]</scope>
    <source>
        <strain evidence="5">cv. Huhao1</strain>
        <tissue evidence="4">Leaf</tissue>
    </source>
</reference>
<sequence length="403" mass="45069">MQVVEKRPFYLYNKAQITRNVEAYKEALEGLDNSVIGYAIKANNNFLILNHLRSLGCGAVLMVTPLSPKLDAINDAHTTKCECCNAKELPATSNKLLGNDATKRKMVSKKRCLEENCPYNVWKVATANINLSTNAAPKVISLESLNLLFKFSNLLTNKKGYLFIGCPRPLGGILVVTKPFDSDSSIYQFFCFADAFVITGKSTLTKSLVAAFGLIAHKFAGDKPFQDKPLDKRIQPVLTINKIDRCILDIKVDGEKAYQTFQRFIENVNVVMATYEDPLLGDVMVYPEKGTVAFSSGLHGWPFNLAIFAKMYASKFGVNESKMMKRLWASDHGRGRLFAFGRVFSGKISPGLKVRIMGPNYFPREKKGKTIKPSYSNFSRWYIGWILVAAVYHLPSFQSMGVD</sequence>
<dbReference type="PROSITE" id="PS00878">
    <property type="entry name" value="ODR_DC_2_1"/>
    <property type="match status" value="1"/>
</dbReference>
<proteinExistence type="predicted"/>
<dbReference type="InterPro" id="IPR027417">
    <property type="entry name" value="P-loop_NTPase"/>
</dbReference>
<keyword evidence="3" id="KW-0648">Protein biosynthesis</keyword>
<dbReference type="GO" id="GO:0003746">
    <property type="term" value="F:translation elongation factor activity"/>
    <property type="evidence" value="ECO:0007669"/>
    <property type="project" value="TreeGrafter"/>
</dbReference>
<keyword evidence="2" id="KW-0251">Elongation factor</keyword>
<dbReference type="SUPFAM" id="SSF51419">
    <property type="entry name" value="PLP-binding barrel"/>
    <property type="match status" value="1"/>
</dbReference>
<comment type="caution">
    <text evidence="4">The sequence shown here is derived from an EMBL/GenBank/DDBJ whole genome shotgun (WGS) entry which is preliminary data.</text>
</comment>
<dbReference type="EMBL" id="PKPP01001560">
    <property type="protein sequence ID" value="PWA81687.1"/>
    <property type="molecule type" value="Genomic_DNA"/>
</dbReference>
<protein>
    <submittedName>
        <fullName evidence="4">Uncharacterized protein</fullName>
    </submittedName>
</protein>
<keyword evidence="5" id="KW-1185">Reference proteome</keyword>
<evidence type="ECO:0000256" key="1">
    <source>
        <dbReference type="ARBA" id="ARBA00022490"/>
    </source>
</evidence>
<dbReference type="InterPro" id="IPR029066">
    <property type="entry name" value="PLP-binding_barrel"/>
</dbReference>
<evidence type="ECO:0000313" key="5">
    <source>
        <dbReference type="Proteomes" id="UP000245207"/>
    </source>
</evidence>
<accession>A0A2U1P7K6</accession>
<dbReference type="PANTHER" id="PTHR42908">
    <property type="entry name" value="TRANSLATION ELONGATION FACTOR-RELATED"/>
    <property type="match status" value="1"/>
</dbReference>
<keyword evidence="1" id="KW-0963">Cytoplasm</keyword>
<dbReference type="AlphaFoldDB" id="A0A2U1P7K6"/>
<name>A0A2U1P7K6_ARTAN</name>
<organism evidence="4 5">
    <name type="scientific">Artemisia annua</name>
    <name type="common">Sweet wormwood</name>
    <dbReference type="NCBI Taxonomy" id="35608"/>
    <lineage>
        <taxon>Eukaryota</taxon>
        <taxon>Viridiplantae</taxon>
        <taxon>Streptophyta</taxon>
        <taxon>Embryophyta</taxon>
        <taxon>Tracheophyta</taxon>
        <taxon>Spermatophyta</taxon>
        <taxon>Magnoliopsida</taxon>
        <taxon>eudicotyledons</taxon>
        <taxon>Gunneridae</taxon>
        <taxon>Pentapetalae</taxon>
        <taxon>asterids</taxon>
        <taxon>campanulids</taxon>
        <taxon>Asterales</taxon>
        <taxon>Asteraceae</taxon>
        <taxon>Asteroideae</taxon>
        <taxon>Anthemideae</taxon>
        <taxon>Artemisiinae</taxon>
        <taxon>Artemisia</taxon>
    </lineage>
</organism>
<dbReference type="Gene3D" id="3.20.20.10">
    <property type="entry name" value="Alanine racemase"/>
    <property type="match status" value="1"/>
</dbReference>
<dbReference type="OrthoDB" id="5034579at2759"/>
<dbReference type="GO" id="GO:0005829">
    <property type="term" value="C:cytosol"/>
    <property type="evidence" value="ECO:0007669"/>
    <property type="project" value="TreeGrafter"/>
</dbReference>
<dbReference type="Proteomes" id="UP000245207">
    <property type="component" value="Unassembled WGS sequence"/>
</dbReference>
<evidence type="ECO:0000256" key="2">
    <source>
        <dbReference type="ARBA" id="ARBA00022768"/>
    </source>
</evidence>
<gene>
    <name evidence="4" type="ORF">CTI12_AA186160</name>
</gene>
<dbReference type="GO" id="GO:0016829">
    <property type="term" value="F:lyase activity"/>
    <property type="evidence" value="ECO:0007669"/>
    <property type="project" value="UniProtKB-KW"/>
</dbReference>